<dbReference type="Proteomes" id="UP000323632">
    <property type="component" value="Unassembled WGS sequence"/>
</dbReference>
<proteinExistence type="predicted"/>
<dbReference type="PANTHER" id="PTHR47432">
    <property type="entry name" value="CELL WALL ASSEMBLY REGULATOR SMI1"/>
    <property type="match status" value="1"/>
</dbReference>
<dbReference type="AlphaFoldDB" id="A0A5M6CLR1"/>
<dbReference type="SUPFAM" id="SSF160631">
    <property type="entry name" value="SMI1/KNR4-like"/>
    <property type="match status" value="1"/>
</dbReference>
<reference evidence="2 3" key="1">
    <citation type="submission" date="2019-09" db="EMBL/GenBank/DDBJ databases">
        <title>Genome sequence and assembly of Taibaiella sp.</title>
        <authorList>
            <person name="Chhetri G."/>
        </authorList>
    </citation>
    <scope>NUCLEOTIDE SEQUENCE [LARGE SCALE GENOMIC DNA]</scope>
    <source>
        <strain evidence="2 3">KVB11</strain>
    </source>
</reference>
<evidence type="ECO:0000313" key="2">
    <source>
        <dbReference type="EMBL" id="KAA5534922.1"/>
    </source>
</evidence>
<gene>
    <name evidence="2" type="ORF">F0919_09995</name>
</gene>
<dbReference type="PANTHER" id="PTHR47432:SF1">
    <property type="entry name" value="CELL WALL ASSEMBLY REGULATOR SMI1"/>
    <property type="match status" value="1"/>
</dbReference>
<dbReference type="RefSeq" id="WP_150032601.1">
    <property type="nucleotide sequence ID" value="NZ_VWSH01000002.1"/>
</dbReference>
<accession>A0A5M6CLR1</accession>
<evidence type="ECO:0000259" key="1">
    <source>
        <dbReference type="Pfam" id="PF09346"/>
    </source>
</evidence>
<protein>
    <recommendedName>
        <fullName evidence="1">Knr4/Smi1-like domain-containing protein</fullName>
    </recommendedName>
</protein>
<name>A0A5M6CLR1_9BACT</name>
<dbReference type="EMBL" id="VWSH01000002">
    <property type="protein sequence ID" value="KAA5534922.1"/>
    <property type="molecule type" value="Genomic_DNA"/>
</dbReference>
<evidence type="ECO:0000313" key="3">
    <source>
        <dbReference type="Proteomes" id="UP000323632"/>
    </source>
</evidence>
<dbReference type="InterPro" id="IPR037883">
    <property type="entry name" value="Knr4/Smi1-like_sf"/>
</dbReference>
<keyword evidence="3" id="KW-1185">Reference proteome</keyword>
<feature type="domain" description="Knr4/Smi1-like" evidence="1">
    <location>
        <begin position="216"/>
        <end position="344"/>
    </location>
</feature>
<dbReference type="InterPro" id="IPR018958">
    <property type="entry name" value="Knr4/Smi1-like_dom"/>
</dbReference>
<sequence>MISQSFLLPFNKAVQEITDIEYLNVNTKNLIVFPLSANAAQQEIAKKNIFNSFKALLPSDIKSKPVQLTLFWDKSQLQICNRGIFYFNDETILPVRFTPSEALNTWHSELLGDKTGTFYFIMNGHQCKKHVYNEIYPEKHPFDDMGAWIYKLAPLEYKNSGDASLKATFVARYRELNVQQASVNIEKLKKQWSELLFTANLKGNAALECKEVYNTFQEETGLAFPEELKMMLDNCNGVKAFLNNTEFLSGDKVLEEWKNWKAIYQTSNYMNLIDEYQYKNRSEKTVPMYVNPFRIPFITDGGGNFIGIDMLPNWAGKIGQIIAFGVDEMAIRYVASDMNDFLQQFLDGKNPMNNDKLKRPVTMYV</sequence>
<comment type="caution">
    <text evidence="2">The sequence shown here is derived from an EMBL/GenBank/DDBJ whole genome shotgun (WGS) entry which is preliminary data.</text>
</comment>
<dbReference type="InterPro" id="IPR051873">
    <property type="entry name" value="KNR4/SMI1_regulator"/>
</dbReference>
<dbReference type="Pfam" id="PF09346">
    <property type="entry name" value="SMI1_KNR4"/>
    <property type="match status" value="1"/>
</dbReference>
<dbReference type="Gene3D" id="3.40.1580.10">
    <property type="entry name" value="SMI1/KNR4-like"/>
    <property type="match status" value="1"/>
</dbReference>
<organism evidence="2 3">
    <name type="scientific">Taibaiella lutea</name>
    <dbReference type="NCBI Taxonomy" id="2608001"/>
    <lineage>
        <taxon>Bacteria</taxon>
        <taxon>Pseudomonadati</taxon>
        <taxon>Bacteroidota</taxon>
        <taxon>Chitinophagia</taxon>
        <taxon>Chitinophagales</taxon>
        <taxon>Chitinophagaceae</taxon>
        <taxon>Taibaiella</taxon>
    </lineage>
</organism>